<evidence type="ECO:0000313" key="6">
    <source>
        <dbReference type="EMBL" id="QBP18830.1"/>
    </source>
</evidence>
<evidence type="ECO:0000256" key="2">
    <source>
        <dbReference type="ARBA" id="ARBA00022705"/>
    </source>
</evidence>
<keyword evidence="3" id="KW-0479">Metal-binding</keyword>
<dbReference type="GO" id="GO:0008156">
    <property type="term" value="P:negative regulation of DNA replication"/>
    <property type="evidence" value="ECO:0007669"/>
    <property type="project" value="UniProtKB-KW"/>
</dbReference>
<dbReference type="GO" id="GO:0006260">
    <property type="term" value="P:DNA replication"/>
    <property type="evidence" value="ECO:0007669"/>
    <property type="project" value="UniProtKB-KW"/>
</dbReference>
<keyword evidence="1" id="KW-0963">Cytoplasm</keyword>
<dbReference type="Pfam" id="PF06156">
    <property type="entry name" value="YabA"/>
    <property type="match status" value="1"/>
</dbReference>
<dbReference type="KEGG" id="lji:ELX58_06920"/>
<dbReference type="Proteomes" id="UP000294321">
    <property type="component" value="Chromosome"/>
</dbReference>
<evidence type="ECO:0000256" key="5">
    <source>
        <dbReference type="ARBA" id="ARBA00022880"/>
    </source>
</evidence>
<evidence type="ECO:0000313" key="7">
    <source>
        <dbReference type="Proteomes" id="UP000294321"/>
    </source>
</evidence>
<dbReference type="RefSeq" id="WP_133442388.1">
    <property type="nucleotide sequence ID" value="NZ_CP034726.1"/>
</dbReference>
<protein>
    <submittedName>
        <fullName evidence="6">DNA replication initiation control protein YabA</fullName>
    </submittedName>
</protein>
<organism evidence="6 7">
    <name type="scientific">Acetilactobacillus jinshanensis</name>
    <dbReference type="NCBI Taxonomy" id="1720083"/>
    <lineage>
        <taxon>Bacteria</taxon>
        <taxon>Bacillati</taxon>
        <taxon>Bacillota</taxon>
        <taxon>Bacilli</taxon>
        <taxon>Lactobacillales</taxon>
        <taxon>Lactobacillaceae</taxon>
        <taxon>Acetilactobacillus</taxon>
    </lineage>
</organism>
<dbReference type="AlphaFoldDB" id="A0A4P6ZNS4"/>
<evidence type="ECO:0000256" key="3">
    <source>
        <dbReference type="ARBA" id="ARBA00022723"/>
    </source>
</evidence>
<keyword evidence="2" id="KW-0235">DNA replication</keyword>
<accession>A0A4P6ZNS4</accession>
<evidence type="ECO:0000256" key="1">
    <source>
        <dbReference type="ARBA" id="ARBA00022490"/>
    </source>
</evidence>
<keyword evidence="4" id="KW-0862">Zinc</keyword>
<reference evidence="7" key="1">
    <citation type="submission" date="2018-12" db="EMBL/GenBank/DDBJ databases">
        <title>A new species of lactobacillus.</title>
        <authorList>
            <person name="Jian Y."/>
            <person name="Xin L."/>
            <person name="Hong Z.J."/>
            <person name="Ming L.Z."/>
            <person name="Hong X.Z."/>
        </authorList>
    </citation>
    <scope>NUCLEOTIDE SEQUENCE [LARGE SCALE GENOMIC DNA]</scope>
    <source>
        <strain evidence="7">HSLZ-75</strain>
    </source>
</reference>
<name>A0A4P6ZNS4_9LACO</name>
<dbReference type="PIRSF" id="PIRSF021439">
    <property type="entry name" value="DUF972"/>
    <property type="match status" value="1"/>
</dbReference>
<dbReference type="InterPro" id="IPR010377">
    <property type="entry name" value="YabA"/>
</dbReference>
<proteinExistence type="predicted"/>
<dbReference type="OrthoDB" id="2112130at2"/>
<dbReference type="GO" id="GO:0046872">
    <property type="term" value="F:metal ion binding"/>
    <property type="evidence" value="ECO:0007669"/>
    <property type="project" value="UniProtKB-KW"/>
</dbReference>
<keyword evidence="5" id="KW-0236">DNA replication inhibitor</keyword>
<sequence>MDDRQLYEGFKSMEAQTQLMLTKFSELREGVTRILEENSELKIENQHLRAVLGKKHRAVEKKTPKKGPQLTKSRQNLLKLYNQGFHVCNQFFGKHRDKNENCLFCNKILFWNSSDDHDKRTQK</sequence>
<keyword evidence="7" id="KW-1185">Reference proteome</keyword>
<gene>
    <name evidence="6" type="ORF">ELX58_06920</name>
</gene>
<dbReference type="EMBL" id="CP034726">
    <property type="protein sequence ID" value="QBP18830.1"/>
    <property type="molecule type" value="Genomic_DNA"/>
</dbReference>
<evidence type="ECO:0000256" key="4">
    <source>
        <dbReference type="ARBA" id="ARBA00022833"/>
    </source>
</evidence>